<comment type="caution">
    <text evidence="2">The sequence shown here is derived from an EMBL/GenBank/DDBJ whole genome shotgun (WGS) entry which is preliminary data.</text>
</comment>
<organism evidence="2 3">
    <name type="scientific">Saccharopolyspora cebuensis</name>
    <dbReference type="NCBI Taxonomy" id="418759"/>
    <lineage>
        <taxon>Bacteria</taxon>
        <taxon>Bacillati</taxon>
        <taxon>Actinomycetota</taxon>
        <taxon>Actinomycetes</taxon>
        <taxon>Pseudonocardiales</taxon>
        <taxon>Pseudonocardiaceae</taxon>
        <taxon>Saccharopolyspora</taxon>
    </lineage>
</organism>
<dbReference type="Proteomes" id="UP001564626">
    <property type="component" value="Unassembled WGS sequence"/>
</dbReference>
<evidence type="ECO:0000313" key="2">
    <source>
        <dbReference type="EMBL" id="MEY8043528.1"/>
    </source>
</evidence>
<dbReference type="EMBL" id="JBGEHV010000103">
    <property type="protein sequence ID" value="MEY8043528.1"/>
    <property type="molecule type" value="Genomic_DNA"/>
</dbReference>
<evidence type="ECO:0000256" key="1">
    <source>
        <dbReference type="SAM" id="MobiDB-lite"/>
    </source>
</evidence>
<protein>
    <submittedName>
        <fullName evidence="2">Uncharacterized protein</fullName>
    </submittedName>
</protein>
<feature type="region of interest" description="Disordered" evidence="1">
    <location>
        <begin position="46"/>
        <end position="66"/>
    </location>
</feature>
<proteinExistence type="predicted"/>
<sequence length="66" mass="7552">MDERIEQRLEEVRQLAEDLHPEQIEVEIGRARVEAYRDGMKFAADYIEHGPPRPSGSGPVIPTPRI</sequence>
<name>A0ABV4CR10_9PSEU</name>
<dbReference type="RefSeq" id="WP_345368210.1">
    <property type="nucleotide sequence ID" value="NZ_BAABII010000026.1"/>
</dbReference>
<gene>
    <name evidence="2" type="ORF">AB8O55_29325</name>
</gene>
<evidence type="ECO:0000313" key="3">
    <source>
        <dbReference type="Proteomes" id="UP001564626"/>
    </source>
</evidence>
<reference evidence="2 3" key="1">
    <citation type="submission" date="2024-08" db="EMBL/GenBank/DDBJ databases">
        <title>Genome mining of Saccharopolyspora cebuensis PGLac3 from Nigerian medicinal plant.</title>
        <authorList>
            <person name="Ezeobiora C.E."/>
            <person name="Igbokwe N.H."/>
            <person name="Amin D.H."/>
            <person name="Mendie U.E."/>
        </authorList>
    </citation>
    <scope>NUCLEOTIDE SEQUENCE [LARGE SCALE GENOMIC DNA]</scope>
    <source>
        <strain evidence="2 3">PGLac3</strain>
    </source>
</reference>
<accession>A0ABV4CR10</accession>
<keyword evidence="3" id="KW-1185">Reference proteome</keyword>